<proteinExistence type="predicted"/>
<accession>A0A0E9T438</accession>
<sequence length="18" mass="1990">MNNVSTGSLKIMTNYTTD</sequence>
<dbReference type="AlphaFoldDB" id="A0A0E9T438"/>
<reference evidence="1" key="2">
    <citation type="journal article" date="2015" name="Fish Shellfish Immunol.">
        <title>Early steps in the European eel (Anguilla anguilla)-Vibrio vulnificus interaction in the gills: Role of the RtxA13 toxin.</title>
        <authorList>
            <person name="Callol A."/>
            <person name="Pajuelo D."/>
            <person name="Ebbesson L."/>
            <person name="Teles M."/>
            <person name="MacKenzie S."/>
            <person name="Amaro C."/>
        </authorList>
    </citation>
    <scope>NUCLEOTIDE SEQUENCE</scope>
</reference>
<organism evidence="1">
    <name type="scientific">Anguilla anguilla</name>
    <name type="common">European freshwater eel</name>
    <name type="synonym">Muraena anguilla</name>
    <dbReference type="NCBI Taxonomy" id="7936"/>
    <lineage>
        <taxon>Eukaryota</taxon>
        <taxon>Metazoa</taxon>
        <taxon>Chordata</taxon>
        <taxon>Craniata</taxon>
        <taxon>Vertebrata</taxon>
        <taxon>Euteleostomi</taxon>
        <taxon>Actinopterygii</taxon>
        <taxon>Neopterygii</taxon>
        <taxon>Teleostei</taxon>
        <taxon>Anguilliformes</taxon>
        <taxon>Anguillidae</taxon>
        <taxon>Anguilla</taxon>
    </lineage>
</organism>
<name>A0A0E9T438_ANGAN</name>
<evidence type="ECO:0000313" key="1">
    <source>
        <dbReference type="EMBL" id="JAH48421.1"/>
    </source>
</evidence>
<protein>
    <submittedName>
        <fullName evidence="1">Uncharacterized protein</fullName>
    </submittedName>
</protein>
<dbReference type="EMBL" id="GBXM01060156">
    <property type="protein sequence ID" value="JAH48421.1"/>
    <property type="molecule type" value="Transcribed_RNA"/>
</dbReference>
<reference evidence="1" key="1">
    <citation type="submission" date="2014-11" db="EMBL/GenBank/DDBJ databases">
        <authorList>
            <person name="Amaro Gonzalez C."/>
        </authorList>
    </citation>
    <scope>NUCLEOTIDE SEQUENCE</scope>
</reference>